<keyword evidence="1" id="KW-1133">Transmembrane helix</keyword>
<keyword evidence="1" id="KW-0812">Transmembrane</keyword>
<gene>
    <name evidence="2" type="ORF">M7I_5630</name>
</gene>
<dbReference type="EMBL" id="AGUE01000144">
    <property type="protein sequence ID" value="EHK98544.1"/>
    <property type="molecule type" value="Genomic_DNA"/>
</dbReference>
<evidence type="ECO:0000313" key="2">
    <source>
        <dbReference type="EMBL" id="EHK98544.1"/>
    </source>
</evidence>
<name>H0ESE9_GLAL7</name>
<feature type="transmembrane region" description="Helical" evidence="1">
    <location>
        <begin position="80"/>
        <end position="99"/>
    </location>
</feature>
<evidence type="ECO:0000256" key="1">
    <source>
        <dbReference type="SAM" id="Phobius"/>
    </source>
</evidence>
<dbReference type="InParanoid" id="H0ESE9"/>
<comment type="caution">
    <text evidence="2">The sequence shown here is derived from an EMBL/GenBank/DDBJ whole genome shotgun (WGS) entry which is preliminary data.</text>
</comment>
<sequence length="150" mass="17068">MDYCERFKWSEFEKGSGTSFPWTQLLGRFHHRLSKTRAGGLLTLLGLQTVVVRVLLIYAISGVAKAKHLDIELTMAMALWPILFIWPVIYIPVIIWFIVPFRSPLGAQNGWRWAKIARDALENEEGTYGVVEGKARFAVDARAFGDEDLQ</sequence>
<proteinExistence type="predicted"/>
<evidence type="ECO:0000313" key="3">
    <source>
        <dbReference type="Proteomes" id="UP000005446"/>
    </source>
</evidence>
<keyword evidence="1" id="KW-0472">Membrane</keyword>
<dbReference type="Proteomes" id="UP000005446">
    <property type="component" value="Unassembled WGS sequence"/>
</dbReference>
<dbReference type="OrthoDB" id="5408984at2759"/>
<feature type="transmembrane region" description="Helical" evidence="1">
    <location>
        <begin position="38"/>
        <end position="60"/>
    </location>
</feature>
<dbReference type="AlphaFoldDB" id="H0ESE9"/>
<protein>
    <submittedName>
        <fullName evidence="2">Uncharacterized protein</fullName>
    </submittedName>
</protein>
<organism evidence="2 3">
    <name type="scientific">Glarea lozoyensis (strain ATCC 74030 / MF5533)</name>
    <dbReference type="NCBI Taxonomy" id="1104152"/>
    <lineage>
        <taxon>Eukaryota</taxon>
        <taxon>Fungi</taxon>
        <taxon>Dikarya</taxon>
        <taxon>Ascomycota</taxon>
        <taxon>Pezizomycotina</taxon>
        <taxon>Leotiomycetes</taxon>
        <taxon>Helotiales</taxon>
        <taxon>Helotiaceae</taxon>
        <taxon>Glarea</taxon>
    </lineage>
</organism>
<keyword evidence="3" id="KW-1185">Reference proteome</keyword>
<reference evidence="2 3" key="1">
    <citation type="journal article" date="2012" name="Eukaryot. Cell">
        <title>Genome sequence of the fungus Glarea lozoyensis: the first genome sequence of a species from the Helotiaceae family.</title>
        <authorList>
            <person name="Youssar L."/>
            <person name="Gruening B.A."/>
            <person name="Erxleben A."/>
            <person name="Guenther S."/>
            <person name="Huettel W."/>
        </authorList>
    </citation>
    <scope>NUCLEOTIDE SEQUENCE [LARGE SCALE GENOMIC DNA]</scope>
    <source>
        <strain evidence="3">ATCC 74030 / MF5533</strain>
    </source>
</reference>
<dbReference type="HOGENOM" id="CLU_1740692_0_0_1"/>
<accession>H0ESE9</accession>